<name>A0A1M5VLS0_9FIRM</name>
<keyword evidence="3" id="KW-1185">Reference proteome</keyword>
<dbReference type="Proteomes" id="UP000183995">
    <property type="component" value="Unassembled WGS sequence"/>
</dbReference>
<dbReference type="EMBL" id="FQXV01000002">
    <property type="protein sequence ID" value="SHH76004.1"/>
    <property type="molecule type" value="Genomic_DNA"/>
</dbReference>
<dbReference type="GO" id="GO:0003677">
    <property type="term" value="F:DNA binding"/>
    <property type="evidence" value="ECO:0007669"/>
    <property type="project" value="UniProtKB-KW"/>
</dbReference>
<dbReference type="PANTHER" id="PTHR30595">
    <property type="entry name" value="GLPR-RELATED TRANSCRIPTIONAL REPRESSOR"/>
    <property type="match status" value="1"/>
</dbReference>
<dbReference type="InterPro" id="IPR007421">
    <property type="entry name" value="Schlafen_AlbA_2_dom"/>
</dbReference>
<dbReference type="STRING" id="1123282.SAMN02745823_00889"/>
<evidence type="ECO:0000259" key="1">
    <source>
        <dbReference type="Pfam" id="PF04326"/>
    </source>
</evidence>
<sequence>MQINDKSLNEWTIDDIMTLIGDEQWRESSTIDYKREFKARDEGFKKDVCAFANAQGGYLFMGIDEDDGLATAVAGIENVGIDSFNLGISNALSSSIEPSRPAYESHLIPMENNKCVLIIHVFEGYDKPYRVRNEGRFWIRGNAGNEVMSYLVIEEMFLRTNAQKDKLGQMIDARLSFLKEPNNPLYIQYHGSPFLALHFMPLSSISGHEKRYPIKNYFENSDALFGLEGTEAGRLFKAAQSKINMDGLVKFSAGGGKMSHIQLFWNGIVELASNRSFSEGRGAIAAPHFRADLMCGVIPGLVSAVIGYYETIGMNEPFSTVLSIENAGGYLASVSPRLSATIDRARLRTLAVRIGEKSADAVQADIDALLDEFGYLIGINNFHAVETRSRG</sequence>
<dbReference type="InterPro" id="IPR038461">
    <property type="entry name" value="Schlafen_AlbA_2_dom_sf"/>
</dbReference>
<dbReference type="RefSeq" id="WP_073076450.1">
    <property type="nucleotide sequence ID" value="NZ_FQXV01000002.1"/>
</dbReference>
<keyword evidence="2" id="KW-0238">DNA-binding</keyword>
<protein>
    <submittedName>
        <fullName evidence="2">Putative DNA-binding domain-containing protein</fullName>
    </submittedName>
</protein>
<evidence type="ECO:0000313" key="3">
    <source>
        <dbReference type="Proteomes" id="UP000183995"/>
    </source>
</evidence>
<gene>
    <name evidence="2" type="ORF">SAMN02745823_00889</name>
</gene>
<dbReference type="Pfam" id="PF04326">
    <property type="entry name" value="SLFN_AlbA_2"/>
    <property type="match status" value="1"/>
</dbReference>
<dbReference type="Gene3D" id="3.30.950.30">
    <property type="entry name" value="Schlafen, AAA domain"/>
    <property type="match status" value="1"/>
</dbReference>
<dbReference type="OrthoDB" id="34589at2"/>
<dbReference type="AlphaFoldDB" id="A0A1M5VLS0"/>
<dbReference type="PANTHER" id="PTHR30595:SF6">
    <property type="entry name" value="SCHLAFEN ALBA-2 DOMAIN-CONTAINING PROTEIN"/>
    <property type="match status" value="1"/>
</dbReference>
<proteinExistence type="predicted"/>
<feature type="domain" description="Schlafen AlbA-2" evidence="1">
    <location>
        <begin position="27"/>
        <end position="148"/>
    </location>
</feature>
<organism evidence="2 3">
    <name type="scientific">Sporobacter termitidis DSM 10068</name>
    <dbReference type="NCBI Taxonomy" id="1123282"/>
    <lineage>
        <taxon>Bacteria</taxon>
        <taxon>Bacillati</taxon>
        <taxon>Bacillota</taxon>
        <taxon>Clostridia</taxon>
        <taxon>Eubacteriales</taxon>
        <taxon>Oscillospiraceae</taxon>
        <taxon>Sporobacter</taxon>
    </lineage>
</organism>
<accession>A0A1M5VLS0</accession>
<reference evidence="2 3" key="1">
    <citation type="submission" date="2016-11" db="EMBL/GenBank/DDBJ databases">
        <authorList>
            <person name="Jaros S."/>
            <person name="Januszkiewicz K."/>
            <person name="Wedrychowicz H."/>
        </authorList>
    </citation>
    <scope>NUCLEOTIDE SEQUENCE [LARGE SCALE GENOMIC DNA]</scope>
    <source>
        <strain evidence="2 3">DSM 10068</strain>
    </source>
</reference>
<evidence type="ECO:0000313" key="2">
    <source>
        <dbReference type="EMBL" id="SHH76004.1"/>
    </source>
</evidence>